<gene>
    <name evidence="2" type="ORF">ABZ931_15855</name>
</gene>
<dbReference type="InterPro" id="IPR007278">
    <property type="entry name" value="DUF397"/>
</dbReference>
<reference evidence="2 3" key="1">
    <citation type="submission" date="2024-06" db="EMBL/GenBank/DDBJ databases">
        <title>The Natural Products Discovery Center: Release of the First 8490 Sequenced Strains for Exploring Actinobacteria Biosynthetic Diversity.</title>
        <authorList>
            <person name="Kalkreuter E."/>
            <person name="Kautsar S.A."/>
            <person name="Yang D."/>
            <person name="Bader C.D."/>
            <person name="Teijaro C.N."/>
            <person name="Fluegel L."/>
            <person name="Davis C.M."/>
            <person name="Simpson J.R."/>
            <person name="Lauterbach L."/>
            <person name="Steele A.D."/>
            <person name="Gui C."/>
            <person name="Meng S."/>
            <person name="Li G."/>
            <person name="Viehrig K."/>
            <person name="Ye F."/>
            <person name="Su P."/>
            <person name="Kiefer A.F."/>
            <person name="Nichols A."/>
            <person name="Cepeda A.J."/>
            <person name="Yan W."/>
            <person name="Fan B."/>
            <person name="Jiang Y."/>
            <person name="Adhikari A."/>
            <person name="Zheng C.-J."/>
            <person name="Schuster L."/>
            <person name="Cowan T.M."/>
            <person name="Smanski M.J."/>
            <person name="Chevrette M.G."/>
            <person name="De Carvalho L.P.S."/>
            <person name="Shen B."/>
        </authorList>
    </citation>
    <scope>NUCLEOTIDE SEQUENCE [LARGE SCALE GENOMIC DNA]</scope>
    <source>
        <strain evidence="2 3">NPDC046851</strain>
    </source>
</reference>
<feature type="domain" description="DUF397" evidence="1">
    <location>
        <begin position="7"/>
        <end position="61"/>
    </location>
</feature>
<protein>
    <submittedName>
        <fullName evidence="2">DUF397 domain-containing protein</fullName>
    </submittedName>
</protein>
<organism evidence="2 3">
    <name type="scientific">Streptomyces neyagawaensis</name>
    <dbReference type="NCBI Taxonomy" id="42238"/>
    <lineage>
        <taxon>Bacteria</taxon>
        <taxon>Bacillati</taxon>
        <taxon>Actinomycetota</taxon>
        <taxon>Actinomycetes</taxon>
        <taxon>Kitasatosporales</taxon>
        <taxon>Streptomycetaceae</taxon>
        <taxon>Streptomyces</taxon>
    </lineage>
</organism>
<dbReference type="RefSeq" id="WP_359695821.1">
    <property type="nucleotide sequence ID" value="NZ_JBEYXT010000060.1"/>
</dbReference>
<evidence type="ECO:0000313" key="3">
    <source>
        <dbReference type="Proteomes" id="UP001551189"/>
    </source>
</evidence>
<keyword evidence="3" id="KW-1185">Reference proteome</keyword>
<dbReference type="Pfam" id="PF04149">
    <property type="entry name" value="DUF397"/>
    <property type="match status" value="1"/>
</dbReference>
<name>A0ABV3AZ80_9ACTN</name>
<evidence type="ECO:0000313" key="2">
    <source>
        <dbReference type="EMBL" id="MEU6802470.1"/>
    </source>
</evidence>
<evidence type="ECO:0000259" key="1">
    <source>
        <dbReference type="Pfam" id="PF04149"/>
    </source>
</evidence>
<dbReference type="Proteomes" id="UP001551189">
    <property type="component" value="Unassembled WGS sequence"/>
</dbReference>
<accession>A0ABV3AZ80</accession>
<comment type="caution">
    <text evidence="2">The sequence shown here is derived from an EMBL/GenBank/DDBJ whole genome shotgun (WGS) entry which is preliminary data.</text>
</comment>
<dbReference type="EMBL" id="JBEYXT010000060">
    <property type="protein sequence ID" value="MEU6802470.1"/>
    <property type="molecule type" value="Genomic_DNA"/>
</dbReference>
<sequence>MTQAPLWQKSSFSGFGDGNDCVELATDPDDIRDIRLRESDTPTTQLQTTPASLTGLLLHLKAGRRHVTAR</sequence>
<proteinExistence type="predicted"/>